<keyword evidence="10" id="KW-0511">Multifunctional enzyme</keyword>
<dbReference type="PANTHER" id="PTHR42648:SF11">
    <property type="entry name" value="TRANSPOSON TY4-P GAG-POL POLYPROTEIN"/>
    <property type="match status" value="1"/>
</dbReference>
<dbReference type="InterPro" id="IPR036397">
    <property type="entry name" value="RNaseH_sf"/>
</dbReference>
<evidence type="ECO:0000256" key="9">
    <source>
        <dbReference type="ARBA" id="ARBA00023172"/>
    </source>
</evidence>
<feature type="domain" description="Integrase catalytic" evidence="12">
    <location>
        <begin position="494"/>
        <end position="662"/>
    </location>
</feature>
<dbReference type="InterPro" id="IPR012337">
    <property type="entry name" value="RNaseH-like_sf"/>
</dbReference>
<keyword evidence="6" id="KW-0229">DNA integration</keyword>
<evidence type="ECO:0000256" key="3">
    <source>
        <dbReference type="ARBA" id="ARBA00022759"/>
    </source>
</evidence>
<dbReference type="Pfam" id="PF07727">
    <property type="entry name" value="RVT_2"/>
    <property type="match status" value="1"/>
</dbReference>
<dbReference type="GO" id="GO:0016787">
    <property type="term" value="F:hydrolase activity"/>
    <property type="evidence" value="ECO:0007669"/>
    <property type="project" value="UniProtKB-KW"/>
</dbReference>
<dbReference type="InterPro" id="IPR039537">
    <property type="entry name" value="Retrotran_Ty1/copia-like"/>
</dbReference>
<accession>A0A6L2JLV5</accession>
<evidence type="ECO:0000313" key="13">
    <source>
        <dbReference type="EMBL" id="GEU38041.1"/>
    </source>
</evidence>
<dbReference type="GO" id="GO:0046872">
    <property type="term" value="F:metal ion binding"/>
    <property type="evidence" value="ECO:0007669"/>
    <property type="project" value="UniProtKB-KW"/>
</dbReference>
<keyword evidence="4" id="KW-0378">Hydrolase</keyword>
<evidence type="ECO:0000256" key="8">
    <source>
        <dbReference type="ARBA" id="ARBA00022932"/>
    </source>
</evidence>
<dbReference type="GO" id="GO:0006310">
    <property type="term" value="P:DNA recombination"/>
    <property type="evidence" value="ECO:0007669"/>
    <property type="project" value="UniProtKB-KW"/>
</dbReference>
<keyword evidence="8" id="KW-0548">Nucleotidyltransferase</keyword>
<dbReference type="AlphaFoldDB" id="A0A6L2JLV5"/>
<keyword evidence="5" id="KW-0460">Magnesium</keyword>
<evidence type="ECO:0000256" key="5">
    <source>
        <dbReference type="ARBA" id="ARBA00022842"/>
    </source>
</evidence>
<dbReference type="GO" id="GO:0003887">
    <property type="term" value="F:DNA-directed DNA polymerase activity"/>
    <property type="evidence" value="ECO:0007669"/>
    <property type="project" value="UniProtKB-KW"/>
</dbReference>
<protein>
    <submittedName>
        <fullName evidence="13">Integrase, catalytic region, zinc finger, CCHC-type, peptidase aspartic, catalytic</fullName>
    </submittedName>
</protein>
<organism evidence="13">
    <name type="scientific">Tanacetum cinerariifolium</name>
    <name type="common">Dalmatian daisy</name>
    <name type="synonym">Chrysanthemum cinerariifolium</name>
    <dbReference type="NCBI Taxonomy" id="118510"/>
    <lineage>
        <taxon>Eukaryota</taxon>
        <taxon>Viridiplantae</taxon>
        <taxon>Streptophyta</taxon>
        <taxon>Embryophyta</taxon>
        <taxon>Tracheophyta</taxon>
        <taxon>Spermatophyta</taxon>
        <taxon>Magnoliopsida</taxon>
        <taxon>eudicotyledons</taxon>
        <taxon>Gunneridae</taxon>
        <taxon>Pentapetalae</taxon>
        <taxon>asterids</taxon>
        <taxon>campanulids</taxon>
        <taxon>Asterales</taxon>
        <taxon>Asteraceae</taxon>
        <taxon>Asteroideae</taxon>
        <taxon>Anthemideae</taxon>
        <taxon>Anthemidinae</taxon>
        <taxon>Tanacetum</taxon>
    </lineage>
</organism>
<proteinExistence type="predicted"/>
<dbReference type="Gene3D" id="3.30.420.10">
    <property type="entry name" value="Ribonuclease H-like superfamily/Ribonuclease H"/>
    <property type="match status" value="1"/>
</dbReference>
<evidence type="ECO:0000256" key="4">
    <source>
        <dbReference type="ARBA" id="ARBA00022801"/>
    </source>
</evidence>
<dbReference type="GO" id="GO:0015074">
    <property type="term" value="P:DNA integration"/>
    <property type="evidence" value="ECO:0007669"/>
    <property type="project" value="UniProtKB-KW"/>
</dbReference>
<dbReference type="SUPFAM" id="SSF53098">
    <property type="entry name" value="Ribonuclease H-like"/>
    <property type="match status" value="1"/>
</dbReference>
<evidence type="ECO:0000256" key="6">
    <source>
        <dbReference type="ARBA" id="ARBA00022908"/>
    </source>
</evidence>
<keyword evidence="8" id="KW-0808">Transferase</keyword>
<feature type="coiled-coil region" evidence="11">
    <location>
        <begin position="334"/>
        <end position="379"/>
    </location>
</feature>
<keyword evidence="8" id="KW-0239">DNA-directed DNA polymerase</keyword>
<comment type="caution">
    <text evidence="13">The sequence shown here is derived from an EMBL/GenBank/DDBJ whole genome shotgun (WGS) entry which is preliminary data.</text>
</comment>
<dbReference type="GO" id="GO:0003964">
    <property type="term" value="F:RNA-directed DNA polymerase activity"/>
    <property type="evidence" value="ECO:0007669"/>
    <property type="project" value="UniProtKB-KW"/>
</dbReference>
<keyword evidence="9" id="KW-0233">DNA recombination</keyword>
<evidence type="ECO:0000256" key="1">
    <source>
        <dbReference type="ARBA" id="ARBA00022722"/>
    </source>
</evidence>
<dbReference type="InterPro" id="IPR001584">
    <property type="entry name" value="Integrase_cat-core"/>
</dbReference>
<dbReference type="CDD" id="cd09272">
    <property type="entry name" value="RNase_HI_RT_Ty1"/>
    <property type="match status" value="1"/>
</dbReference>
<dbReference type="PANTHER" id="PTHR42648">
    <property type="entry name" value="TRANSPOSASE, PUTATIVE-RELATED"/>
    <property type="match status" value="1"/>
</dbReference>
<evidence type="ECO:0000256" key="11">
    <source>
        <dbReference type="SAM" id="Coils"/>
    </source>
</evidence>
<keyword evidence="2" id="KW-0479">Metal-binding</keyword>
<evidence type="ECO:0000256" key="2">
    <source>
        <dbReference type="ARBA" id="ARBA00022723"/>
    </source>
</evidence>
<dbReference type="PROSITE" id="PS50994">
    <property type="entry name" value="INTEGRASE"/>
    <property type="match status" value="1"/>
</dbReference>
<evidence type="ECO:0000256" key="7">
    <source>
        <dbReference type="ARBA" id="ARBA00022918"/>
    </source>
</evidence>
<dbReference type="InterPro" id="IPR025724">
    <property type="entry name" value="GAG-pre-integrase_dom"/>
</dbReference>
<dbReference type="InterPro" id="IPR013103">
    <property type="entry name" value="RVT_2"/>
</dbReference>
<name>A0A6L2JLV5_TANCI</name>
<dbReference type="Pfam" id="PF13976">
    <property type="entry name" value="gag_pre-integrs"/>
    <property type="match status" value="1"/>
</dbReference>
<dbReference type="GO" id="GO:0003676">
    <property type="term" value="F:nucleic acid binding"/>
    <property type="evidence" value="ECO:0007669"/>
    <property type="project" value="InterPro"/>
</dbReference>
<evidence type="ECO:0000256" key="10">
    <source>
        <dbReference type="ARBA" id="ARBA00023268"/>
    </source>
</evidence>
<sequence length="953" mass="110210">MSTMVENVIAARFENHPPMLQRSEYDSWQSRMLLYIQGKEHSKQLLKSVEKGPFQFGTIVVPGIATSPTRERTLDDLTPKKKISQASIWSKFVIDVKLAKDMHNVSFDQLYAYLRQHEAHATEVRMMKQRFPYPLALVANTYNSHPFYNNHQPQYNQQSSTIPQQQKFSAPLPQQQTYEAPVVHHQSPTEKMLLAQAHEAGVSLDEEQLAFLADTWETVELGTDARALTTIAIFQTDDIDAFDSDCDEAPTTSEVFMINLTYYYSNVLSEETKVDQCSMDRKYFEIEKKLLIKNDRFLEQIMSQDIMCTAMHTYDDNVRYADVENSFADAYSQCLNLEAELSKKKNIVEKEINELKAQLQAKNTTLSRLKTQIANLKRKSVPDCTKPVNNSKVIASEMFKLDLQPLSPNLRKDREAHVDYLKVTKKEQARALKPLDDVLDYATVRFVNDHFTTNMGYGDYHIRNVTISRVYYIEGLGHNLFSVGQFCDSDLEVAFRKPSCFVHDLDNVDLLKGSRGTNLYTISLEDMLKSSPICLLSKASKTKSWLWHHRLSHLNFSTINQLGKEGLVRDNETGFVNQTLKRYYEDVRITHQTLVTRTSQQNIVIESRNHTLVEAARTMLIFSKALLFLWAEAVATACYTQNQSLIRTRQNKTPYELMHDRKPDLKYLHVFSALCYPTNDGEDLRKLKPNVDIGCNFDAFLTKFEPKNYKEAIKESSCIKSMKEEIHEFDQLQVWKLVPRPDHIMLINLKWIFKVKLDEFKGVLTSKARKCRSEEHDRLQIDVKTTFLNGVLREEVYVSQPKGFVDQDRPNYVYRLKKALYGLKQDPRTCEPVDTPMVERSKLDEDTQGIPVDPTRYCGMVGSLMYLTSSGPDRVFDVCVCTWYQHSRSKQIDVKYHFIKEQVKNGVVELSFVKTEYQLADIFIKALARERFEFLLSLLGMQSMTQETLNRLA</sequence>
<gene>
    <name evidence="13" type="ORF">Tci_010019</name>
</gene>
<keyword evidence="3" id="KW-0255">Endonuclease</keyword>
<keyword evidence="1" id="KW-0540">Nuclease</keyword>
<dbReference type="EMBL" id="BKCJ010001005">
    <property type="protein sequence ID" value="GEU38041.1"/>
    <property type="molecule type" value="Genomic_DNA"/>
</dbReference>
<reference evidence="13" key="1">
    <citation type="journal article" date="2019" name="Sci. Rep.">
        <title>Draft genome of Tanacetum cinerariifolium, the natural source of mosquito coil.</title>
        <authorList>
            <person name="Yamashiro T."/>
            <person name="Shiraishi A."/>
            <person name="Satake H."/>
            <person name="Nakayama K."/>
        </authorList>
    </citation>
    <scope>NUCLEOTIDE SEQUENCE</scope>
</reference>
<keyword evidence="11" id="KW-0175">Coiled coil</keyword>
<evidence type="ECO:0000259" key="12">
    <source>
        <dbReference type="PROSITE" id="PS50994"/>
    </source>
</evidence>
<dbReference type="GO" id="GO:0004519">
    <property type="term" value="F:endonuclease activity"/>
    <property type="evidence" value="ECO:0007669"/>
    <property type="project" value="UniProtKB-KW"/>
</dbReference>
<keyword evidence="7" id="KW-0695">RNA-directed DNA polymerase</keyword>